<organism evidence="3 4">
    <name type="scientific">Citrifermentans bremense</name>
    <dbReference type="NCBI Taxonomy" id="60035"/>
    <lineage>
        <taxon>Bacteria</taxon>
        <taxon>Pseudomonadati</taxon>
        <taxon>Thermodesulfobacteriota</taxon>
        <taxon>Desulfuromonadia</taxon>
        <taxon>Geobacterales</taxon>
        <taxon>Geobacteraceae</taxon>
        <taxon>Citrifermentans</taxon>
    </lineage>
</organism>
<keyword evidence="4" id="KW-1185">Reference proteome</keyword>
<dbReference type="PANTHER" id="PTHR43736">
    <property type="entry name" value="ADP-RIBOSE PYROPHOSPHATASE"/>
    <property type="match status" value="1"/>
</dbReference>
<proteinExistence type="predicted"/>
<dbReference type="CDD" id="cd18873">
    <property type="entry name" value="NUDIX_NadM_like"/>
    <property type="match status" value="1"/>
</dbReference>
<feature type="domain" description="Nudix hydrolase" evidence="2">
    <location>
        <begin position="20"/>
        <end position="145"/>
    </location>
</feature>
<dbReference type="GO" id="GO:0016787">
    <property type="term" value="F:hydrolase activity"/>
    <property type="evidence" value="ECO:0007669"/>
    <property type="project" value="UniProtKB-KW"/>
</dbReference>
<name>A0A6S6M2L8_9BACT</name>
<dbReference type="Pfam" id="PF00293">
    <property type="entry name" value="NUDIX"/>
    <property type="match status" value="1"/>
</dbReference>
<dbReference type="AlphaFoldDB" id="A0A6S6M2L8"/>
<dbReference type="SUPFAM" id="SSF55811">
    <property type="entry name" value="Nudix"/>
    <property type="match status" value="1"/>
</dbReference>
<dbReference type="PROSITE" id="PS51462">
    <property type="entry name" value="NUDIX"/>
    <property type="match status" value="1"/>
</dbReference>
<gene>
    <name evidence="3" type="ORF">GEOBRER4_n2680</name>
</gene>
<dbReference type="Proteomes" id="UP000515472">
    <property type="component" value="Chromosome"/>
</dbReference>
<reference evidence="3 4" key="1">
    <citation type="submission" date="2020-06" db="EMBL/GenBank/DDBJ databases">
        <title>Interaction of electrochemicaly active bacteria, Geobacter bremensis R4 on different carbon anode.</title>
        <authorList>
            <person name="Meng L."/>
            <person name="Yoshida N."/>
        </authorList>
    </citation>
    <scope>NUCLEOTIDE SEQUENCE [LARGE SCALE GENOMIC DNA]</scope>
    <source>
        <strain evidence="3 4">R4</strain>
    </source>
</reference>
<sequence>MPFDYLACPACGTKVKQYKNPLPTVDVIIELPEGIVLIERKNEPFGWAIPGGFVDYGESLETAAARESLEETSLEVTDLRLLGCYSDPSRDTRSHNISTVYVARAVGTPKAGDDAANLAVFPIDKLPQPLCFDHGKILSDYRQRKEAGTI</sequence>
<dbReference type="InterPro" id="IPR000086">
    <property type="entry name" value="NUDIX_hydrolase_dom"/>
</dbReference>
<dbReference type="InterPro" id="IPR020476">
    <property type="entry name" value="Nudix_hydrolase"/>
</dbReference>
<dbReference type="PANTHER" id="PTHR43736:SF1">
    <property type="entry name" value="DIHYDRONEOPTERIN TRIPHOSPHATE DIPHOSPHATASE"/>
    <property type="match status" value="1"/>
</dbReference>
<dbReference type="Gene3D" id="3.90.79.10">
    <property type="entry name" value="Nucleoside Triphosphate Pyrophosphohydrolase"/>
    <property type="match status" value="1"/>
</dbReference>
<evidence type="ECO:0000259" key="2">
    <source>
        <dbReference type="PROSITE" id="PS51462"/>
    </source>
</evidence>
<dbReference type="KEGG" id="gbn:GEOBRER4_25800"/>
<dbReference type="PRINTS" id="PR00502">
    <property type="entry name" value="NUDIXFAMILY"/>
</dbReference>
<dbReference type="EMBL" id="AP023213">
    <property type="protein sequence ID" value="BCG47830.1"/>
    <property type="molecule type" value="Genomic_DNA"/>
</dbReference>
<evidence type="ECO:0000313" key="3">
    <source>
        <dbReference type="EMBL" id="BCG47830.1"/>
    </source>
</evidence>
<evidence type="ECO:0000313" key="4">
    <source>
        <dbReference type="Proteomes" id="UP000515472"/>
    </source>
</evidence>
<evidence type="ECO:0000256" key="1">
    <source>
        <dbReference type="ARBA" id="ARBA00022801"/>
    </source>
</evidence>
<dbReference type="InterPro" id="IPR015797">
    <property type="entry name" value="NUDIX_hydrolase-like_dom_sf"/>
</dbReference>
<dbReference type="RefSeq" id="WP_185242669.1">
    <property type="nucleotide sequence ID" value="NZ_AP023213.1"/>
</dbReference>
<accession>A0A6S6M2L8</accession>
<protein>
    <submittedName>
        <fullName evidence="3">ADP-ribose pyrophosphatase</fullName>
    </submittedName>
</protein>
<keyword evidence="1" id="KW-0378">Hydrolase</keyword>